<name>A0ABW6K9U2_9BACI</name>
<accession>A0ABW6K9U2</accession>
<reference evidence="1 3" key="1">
    <citation type="submission" date="2024-08" db="EMBL/GenBank/DDBJ databases">
        <title>Two novel Cytobacillus novel species.</title>
        <authorList>
            <person name="Liu G."/>
        </authorList>
    </citation>
    <scope>NUCLEOTIDE SEQUENCE [LARGE SCALE GENOMIC DNA]</scope>
    <source>
        <strain evidence="1 3">FJAT-54145</strain>
    </source>
</reference>
<evidence type="ECO:0000313" key="3">
    <source>
        <dbReference type="Proteomes" id="UP001601059"/>
    </source>
</evidence>
<gene>
    <name evidence="1" type="ORF">ACFYKX_09915</name>
    <name evidence="2" type="ORF">ACFYKX_11750</name>
</gene>
<dbReference type="EMBL" id="JBIACK010000004">
    <property type="protein sequence ID" value="MFE8700931.1"/>
    <property type="molecule type" value="Genomic_DNA"/>
</dbReference>
<dbReference type="Proteomes" id="UP001601059">
    <property type="component" value="Unassembled WGS sequence"/>
</dbReference>
<dbReference type="RefSeq" id="WP_389360602.1">
    <property type="nucleotide sequence ID" value="NZ_JBIACK010000004.1"/>
</dbReference>
<proteinExistence type="predicted"/>
<organism evidence="1 3">
    <name type="scientific">Cytobacillus spartinae</name>
    <dbReference type="NCBI Taxonomy" id="3299023"/>
    <lineage>
        <taxon>Bacteria</taxon>
        <taxon>Bacillati</taxon>
        <taxon>Bacillota</taxon>
        <taxon>Bacilli</taxon>
        <taxon>Bacillales</taxon>
        <taxon>Bacillaceae</taxon>
        <taxon>Cytobacillus</taxon>
    </lineage>
</organism>
<evidence type="ECO:0000313" key="2">
    <source>
        <dbReference type="EMBL" id="MFE8701270.1"/>
    </source>
</evidence>
<evidence type="ECO:0000313" key="1">
    <source>
        <dbReference type="EMBL" id="MFE8700931.1"/>
    </source>
</evidence>
<comment type="caution">
    <text evidence="1">The sequence shown here is derived from an EMBL/GenBank/DDBJ whole genome shotgun (WGS) entry which is preliminary data.</text>
</comment>
<protein>
    <submittedName>
        <fullName evidence="1">Uncharacterized protein</fullName>
    </submittedName>
</protein>
<sequence>MKKSQKKRTINVNSCKELRIVSLNEWRQQKDQEEEERVEVIEFEFAEEVIMYETLQMIRLQQEMMEELVTLVLESRAEDENVRSLAKRFQDMSREIKGNVDELSLLIEEGCE</sequence>
<dbReference type="EMBL" id="JBIACK010000004">
    <property type="protein sequence ID" value="MFE8701270.1"/>
    <property type="molecule type" value="Genomic_DNA"/>
</dbReference>
<keyword evidence="3" id="KW-1185">Reference proteome</keyword>